<gene>
    <name evidence="6" type="primary">deoR_1</name>
    <name evidence="6" type="ORF">HRbin22_02396</name>
</gene>
<name>A0A2H5Y9N2_9CHLR</name>
<dbReference type="EMBL" id="BEHY01000110">
    <property type="protein sequence ID" value="GBD10131.1"/>
    <property type="molecule type" value="Genomic_DNA"/>
</dbReference>
<dbReference type="Gene3D" id="1.10.10.10">
    <property type="entry name" value="Winged helix-like DNA-binding domain superfamily/Winged helix DNA-binding domain"/>
    <property type="match status" value="1"/>
</dbReference>
<comment type="similarity">
    <text evidence="1">Belongs to the SorC transcriptional regulatory family.</text>
</comment>
<dbReference type="Proteomes" id="UP000236642">
    <property type="component" value="Unassembled WGS sequence"/>
</dbReference>
<dbReference type="InterPro" id="IPR007324">
    <property type="entry name" value="Sugar-bd_dom_put"/>
</dbReference>
<proteinExistence type="inferred from homology"/>
<dbReference type="SUPFAM" id="SSF100950">
    <property type="entry name" value="NagB/RpiA/CoA transferase-like"/>
    <property type="match status" value="1"/>
</dbReference>
<dbReference type="PANTHER" id="PTHR34294">
    <property type="entry name" value="TRANSCRIPTIONAL REGULATOR-RELATED"/>
    <property type="match status" value="1"/>
</dbReference>
<evidence type="ECO:0000313" key="6">
    <source>
        <dbReference type="EMBL" id="GBD10131.1"/>
    </source>
</evidence>
<feature type="domain" description="Sugar-binding" evidence="5">
    <location>
        <begin position="105"/>
        <end position="353"/>
    </location>
</feature>
<dbReference type="InterPro" id="IPR009057">
    <property type="entry name" value="Homeodomain-like_sf"/>
</dbReference>
<evidence type="ECO:0000256" key="4">
    <source>
        <dbReference type="ARBA" id="ARBA00023163"/>
    </source>
</evidence>
<dbReference type="Gene3D" id="3.40.50.1360">
    <property type="match status" value="1"/>
</dbReference>
<keyword evidence="2" id="KW-0805">Transcription regulation</keyword>
<dbReference type="InterPro" id="IPR036388">
    <property type="entry name" value="WH-like_DNA-bd_sf"/>
</dbReference>
<protein>
    <submittedName>
        <fullName evidence="6">Deoxyribonucleoside regulator</fullName>
    </submittedName>
</protein>
<dbReference type="GO" id="GO:0003677">
    <property type="term" value="F:DNA binding"/>
    <property type="evidence" value="ECO:0007669"/>
    <property type="project" value="UniProtKB-KW"/>
</dbReference>
<dbReference type="AlphaFoldDB" id="A0A2H5Y9N2"/>
<evidence type="ECO:0000256" key="1">
    <source>
        <dbReference type="ARBA" id="ARBA00010466"/>
    </source>
</evidence>
<dbReference type="Pfam" id="PF04198">
    <property type="entry name" value="Sugar-bind"/>
    <property type="match status" value="1"/>
</dbReference>
<dbReference type="SUPFAM" id="SSF46689">
    <property type="entry name" value="Homeodomain-like"/>
    <property type="match status" value="1"/>
</dbReference>
<keyword evidence="4" id="KW-0804">Transcription</keyword>
<dbReference type="GO" id="GO:0030246">
    <property type="term" value="F:carbohydrate binding"/>
    <property type="evidence" value="ECO:0007669"/>
    <property type="project" value="InterPro"/>
</dbReference>
<comment type="caution">
    <text evidence="6">The sequence shown here is derived from an EMBL/GenBank/DDBJ whole genome shotgun (WGS) entry which is preliminary data.</text>
</comment>
<sequence>MLDTESHSTVENPCPACLGLDSVPPAVYNVSEKVDLLFTFVSPPMDDERLAEIASWYYEEGLDQAAIARRLGCSRSMVSRYLKEARARGLVEIRVRHPLKTDPLLAKSLQDVFPLREALVLADPPSDPRLLLRRLGELGARALQQRLRPGIRIGVSWGTAVYEVVRAMPEFPVARAQVVQIIGALGTGDPMIDGPELARWLAEKLNAPVRHLHAPLLVESEAVARALRNERTIAETLALACKVHVALIGIGSVDPRLSSLRRAGYLTESELEALRAAGAVGDVLARALDAEGNLLDHPLNRRVVGLELEALRRIPTVIAVAGGVAKAPAIRAALRGGYVDVLVTDAEAAAAVLTLEGAMVYA</sequence>
<evidence type="ECO:0000256" key="3">
    <source>
        <dbReference type="ARBA" id="ARBA00023125"/>
    </source>
</evidence>
<dbReference type="InterPro" id="IPR037171">
    <property type="entry name" value="NagB/RpiA_transferase-like"/>
</dbReference>
<evidence type="ECO:0000313" key="7">
    <source>
        <dbReference type="Proteomes" id="UP000236642"/>
    </source>
</evidence>
<dbReference type="InterPro" id="IPR051054">
    <property type="entry name" value="SorC_transcr_regulators"/>
</dbReference>
<evidence type="ECO:0000259" key="5">
    <source>
        <dbReference type="Pfam" id="PF04198"/>
    </source>
</evidence>
<accession>A0A2H5Y9N2</accession>
<dbReference type="PANTHER" id="PTHR34294:SF1">
    <property type="entry name" value="TRANSCRIPTIONAL REGULATOR LSRR"/>
    <property type="match status" value="1"/>
</dbReference>
<organism evidence="6 7">
    <name type="scientific">Candidatus Thermoflexus japonica</name>
    <dbReference type="NCBI Taxonomy" id="2035417"/>
    <lineage>
        <taxon>Bacteria</taxon>
        <taxon>Bacillati</taxon>
        <taxon>Chloroflexota</taxon>
        <taxon>Thermoflexia</taxon>
        <taxon>Thermoflexales</taxon>
        <taxon>Thermoflexaceae</taxon>
        <taxon>Thermoflexus</taxon>
    </lineage>
</organism>
<keyword evidence="3" id="KW-0238">DNA-binding</keyword>
<reference evidence="7" key="1">
    <citation type="submission" date="2017-09" db="EMBL/GenBank/DDBJ databases">
        <title>Metaegenomics of thermophilic ammonia-oxidizing enrichment culture.</title>
        <authorList>
            <person name="Kato S."/>
            <person name="Suzuki K."/>
        </authorList>
    </citation>
    <scope>NUCLEOTIDE SEQUENCE [LARGE SCALE GENOMIC DNA]</scope>
</reference>
<evidence type="ECO:0000256" key="2">
    <source>
        <dbReference type="ARBA" id="ARBA00023015"/>
    </source>
</evidence>